<sequence>MASWRGTQMPARLTECSVRRGAAPRWNRFDFRRFSTKAE</sequence>
<organism evidence="1 2">
    <name type="scientific">Dyella thiooxydans</name>
    <dbReference type="NCBI Taxonomy" id="445710"/>
    <lineage>
        <taxon>Bacteria</taxon>
        <taxon>Pseudomonadati</taxon>
        <taxon>Pseudomonadota</taxon>
        <taxon>Gammaproteobacteria</taxon>
        <taxon>Lysobacterales</taxon>
        <taxon>Rhodanobacteraceae</taxon>
        <taxon>Dyella</taxon>
    </lineage>
</organism>
<dbReference type="KEGG" id="dtx:ATSB10_29440"/>
<name>A0A160N478_9GAMM</name>
<evidence type="ECO:0000313" key="1">
    <source>
        <dbReference type="EMBL" id="AND70398.1"/>
    </source>
</evidence>
<dbReference type="STRING" id="445710.ATSB10_29440"/>
<dbReference type="AlphaFoldDB" id="A0A160N478"/>
<reference evidence="1 2" key="1">
    <citation type="submission" date="2016-02" db="EMBL/GenBank/DDBJ databases">
        <title>Complete genome sequencing and analysis of ATSB10, Dyella thiooxydans isolated from rhizosphere soil of sunflower (Helianthus annuus L.).</title>
        <authorList>
            <person name="Lee Y."/>
            <person name="Hwangbo K."/>
            <person name="Chung H."/>
            <person name="Yoo J."/>
            <person name="Kim K.Y."/>
            <person name="Sa T.M."/>
            <person name="Um Y."/>
            <person name="Madhaiyan M."/>
        </authorList>
    </citation>
    <scope>NUCLEOTIDE SEQUENCE [LARGE SCALE GENOMIC DNA]</scope>
    <source>
        <strain evidence="1 2">ATSB10</strain>
    </source>
</reference>
<evidence type="ECO:0000313" key="2">
    <source>
        <dbReference type="Proteomes" id="UP000077255"/>
    </source>
</evidence>
<dbReference type="Proteomes" id="UP000077255">
    <property type="component" value="Chromosome"/>
</dbReference>
<proteinExistence type="predicted"/>
<dbReference type="EMBL" id="CP014841">
    <property type="protein sequence ID" value="AND70398.1"/>
    <property type="molecule type" value="Genomic_DNA"/>
</dbReference>
<accession>A0A160N478</accession>
<gene>
    <name evidence="1" type="ORF">ATSB10_29440</name>
</gene>
<dbReference type="PATRIC" id="fig|445710.3.peg.2940"/>
<protein>
    <submittedName>
        <fullName evidence="1">Uncharacterized protein</fullName>
    </submittedName>
</protein>
<keyword evidence="2" id="KW-1185">Reference proteome</keyword>